<dbReference type="Proteomes" id="UP001430848">
    <property type="component" value="Unassembled WGS sequence"/>
</dbReference>
<name>A0ABR1PEB1_DIAER</name>
<protein>
    <submittedName>
        <fullName evidence="6">Uncharacterized protein</fullName>
    </submittedName>
</protein>
<dbReference type="InterPro" id="IPR005178">
    <property type="entry name" value="Ostalpha/TMEM184C"/>
</dbReference>
<sequence length="281" mass="30883">MPDAQSFETDATDPIAGSYTFHDLCIIIGSCTSAFTILSVLTLMYQHATHFSNPNEQLKILRISALLPVTSTIMLVGILVPKSYFYIHPWADVMQALALGNFFLLMLEFVSPHNHELAVVTDITQIPSINVYCADHNKPQFAHIWSLKGLQIVFNIVEGLDPSPLEPDNVMSEADVVIGAHATLNCIIMVGFSIFFHYAYSVTPYIIDKQVGSETGCSPQDKRYLGGFLGVYAWIGMLNLMEVIAAAASIFNSGDSLGRTTVIECASDDRQRMKGKRAALV</sequence>
<keyword evidence="2 5" id="KW-0812">Transmembrane</keyword>
<accession>A0ABR1PEB1</accession>
<feature type="transmembrane region" description="Helical" evidence="5">
    <location>
        <begin position="20"/>
        <end position="44"/>
    </location>
</feature>
<keyword evidence="4 5" id="KW-0472">Membrane</keyword>
<evidence type="ECO:0000313" key="6">
    <source>
        <dbReference type="EMBL" id="KAK7734842.1"/>
    </source>
</evidence>
<feature type="transmembrane region" description="Helical" evidence="5">
    <location>
        <begin position="65"/>
        <end position="87"/>
    </location>
</feature>
<dbReference type="SMART" id="SM01417">
    <property type="entry name" value="Solute_trans_a"/>
    <property type="match status" value="1"/>
</dbReference>
<keyword evidence="7" id="KW-1185">Reference proteome</keyword>
<feature type="transmembrane region" description="Helical" evidence="5">
    <location>
        <begin position="231"/>
        <end position="251"/>
    </location>
</feature>
<reference evidence="6 7" key="1">
    <citation type="submission" date="2024-02" db="EMBL/GenBank/DDBJ databases">
        <title>De novo assembly and annotation of 12 fungi associated with fruit tree decline syndrome in Ontario, Canada.</title>
        <authorList>
            <person name="Sulman M."/>
            <person name="Ellouze W."/>
            <person name="Ilyukhin E."/>
        </authorList>
    </citation>
    <scope>NUCLEOTIDE SEQUENCE [LARGE SCALE GENOMIC DNA]</scope>
    <source>
        <strain evidence="6 7">M169</strain>
    </source>
</reference>
<proteinExistence type="predicted"/>
<evidence type="ECO:0000256" key="3">
    <source>
        <dbReference type="ARBA" id="ARBA00022989"/>
    </source>
</evidence>
<evidence type="ECO:0000313" key="7">
    <source>
        <dbReference type="Proteomes" id="UP001430848"/>
    </source>
</evidence>
<gene>
    <name evidence="6" type="ORF">SLS63_004262</name>
</gene>
<organism evidence="6 7">
    <name type="scientific">Diaporthe eres</name>
    <name type="common">Phomopsis oblonga</name>
    <dbReference type="NCBI Taxonomy" id="83184"/>
    <lineage>
        <taxon>Eukaryota</taxon>
        <taxon>Fungi</taxon>
        <taxon>Dikarya</taxon>
        <taxon>Ascomycota</taxon>
        <taxon>Pezizomycotina</taxon>
        <taxon>Sordariomycetes</taxon>
        <taxon>Sordariomycetidae</taxon>
        <taxon>Diaporthales</taxon>
        <taxon>Diaporthaceae</taxon>
        <taxon>Diaporthe</taxon>
        <taxon>Diaporthe eres species complex</taxon>
    </lineage>
</organism>
<feature type="transmembrane region" description="Helical" evidence="5">
    <location>
        <begin position="176"/>
        <end position="200"/>
    </location>
</feature>
<keyword evidence="3 5" id="KW-1133">Transmembrane helix</keyword>
<evidence type="ECO:0000256" key="5">
    <source>
        <dbReference type="SAM" id="Phobius"/>
    </source>
</evidence>
<comment type="subcellular location">
    <subcellularLocation>
        <location evidence="1">Membrane</location>
        <topology evidence="1">Multi-pass membrane protein</topology>
    </subcellularLocation>
</comment>
<comment type="caution">
    <text evidence="6">The sequence shown here is derived from an EMBL/GenBank/DDBJ whole genome shotgun (WGS) entry which is preliminary data.</text>
</comment>
<evidence type="ECO:0000256" key="4">
    <source>
        <dbReference type="ARBA" id="ARBA00023136"/>
    </source>
</evidence>
<evidence type="ECO:0000256" key="2">
    <source>
        <dbReference type="ARBA" id="ARBA00022692"/>
    </source>
</evidence>
<dbReference type="PANTHER" id="PTHR23423">
    <property type="entry name" value="ORGANIC SOLUTE TRANSPORTER-RELATED"/>
    <property type="match status" value="1"/>
</dbReference>
<dbReference type="EMBL" id="JAKNSF020000015">
    <property type="protein sequence ID" value="KAK7734842.1"/>
    <property type="molecule type" value="Genomic_DNA"/>
</dbReference>
<dbReference type="Pfam" id="PF03619">
    <property type="entry name" value="Solute_trans_a"/>
    <property type="match status" value="1"/>
</dbReference>
<evidence type="ECO:0000256" key="1">
    <source>
        <dbReference type="ARBA" id="ARBA00004141"/>
    </source>
</evidence>